<comment type="caution">
    <text evidence="11">The sequence shown here is derived from an EMBL/GenBank/DDBJ whole genome shotgun (WGS) entry which is preliminary data.</text>
</comment>
<dbReference type="InterPro" id="IPR023408">
    <property type="entry name" value="MscS_beta-dom_sf"/>
</dbReference>
<feature type="domain" description="Mechanosensitive ion channel MscS C-terminal" evidence="10">
    <location>
        <begin position="456"/>
        <end position="538"/>
    </location>
</feature>
<dbReference type="InterPro" id="IPR011066">
    <property type="entry name" value="MscS_channel_C_sf"/>
</dbReference>
<gene>
    <name evidence="11" type="ORF">GCM10023331_24880</name>
</gene>
<dbReference type="SUPFAM" id="SSF82689">
    <property type="entry name" value="Mechanosensitive channel protein MscS (YggB), C-terminal domain"/>
    <property type="match status" value="1"/>
</dbReference>
<dbReference type="PANTHER" id="PTHR30221:SF18">
    <property type="entry name" value="SLL0590 PROTEIN"/>
    <property type="match status" value="1"/>
</dbReference>
<evidence type="ECO:0000256" key="7">
    <source>
        <dbReference type="SAM" id="MobiDB-lite"/>
    </source>
</evidence>
<dbReference type="InterPro" id="IPR010920">
    <property type="entry name" value="LSM_dom_sf"/>
</dbReference>
<feature type="transmembrane region" description="Helical" evidence="8">
    <location>
        <begin position="334"/>
        <end position="354"/>
    </location>
</feature>
<feature type="domain" description="Mechanosensitive ion channel MscS" evidence="9">
    <location>
        <begin position="380"/>
        <end position="445"/>
    </location>
</feature>
<dbReference type="Proteomes" id="UP001500298">
    <property type="component" value="Unassembled WGS sequence"/>
</dbReference>
<dbReference type="InterPro" id="IPR049278">
    <property type="entry name" value="MS_channel_C"/>
</dbReference>
<feature type="region of interest" description="Disordered" evidence="7">
    <location>
        <begin position="547"/>
        <end position="580"/>
    </location>
</feature>
<evidence type="ECO:0000313" key="11">
    <source>
        <dbReference type="EMBL" id="GAA4838676.1"/>
    </source>
</evidence>
<reference evidence="12" key="1">
    <citation type="journal article" date="2019" name="Int. J. Syst. Evol. Microbiol.">
        <title>The Global Catalogue of Microorganisms (GCM) 10K type strain sequencing project: providing services to taxonomists for standard genome sequencing and annotation.</title>
        <authorList>
            <consortium name="The Broad Institute Genomics Platform"/>
            <consortium name="The Broad Institute Genome Sequencing Center for Infectious Disease"/>
            <person name="Wu L."/>
            <person name="Ma J."/>
        </authorList>
    </citation>
    <scope>NUCLEOTIDE SEQUENCE [LARGE SCALE GENOMIC DNA]</scope>
    <source>
        <strain evidence="12">JCM 18326</strain>
    </source>
</reference>
<evidence type="ECO:0000313" key="12">
    <source>
        <dbReference type="Proteomes" id="UP001500298"/>
    </source>
</evidence>
<evidence type="ECO:0000256" key="2">
    <source>
        <dbReference type="ARBA" id="ARBA00008017"/>
    </source>
</evidence>
<evidence type="ECO:0000256" key="6">
    <source>
        <dbReference type="ARBA" id="ARBA00023136"/>
    </source>
</evidence>
<evidence type="ECO:0000259" key="9">
    <source>
        <dbReference type="Pfam" id="PF00924"/>
    </source>
</evidence>
<feature type="transmembrane region" description="Helical" evidence="8">
    <location>
        <begin position="169"/>
        <end position="191"/>
    </location>
</feature>
<dbReference type="InterPro" id="IPR006685">
    <property type="entry name" value="MscS_channel_2nd"/>
</dbReference>
<keyword evidence="12" id="KW-1185">Reference proteome</keyword>
<evidence type="ECO:0000256" key="8">
    <source>
        <dbReference type="SAM" id="Phobius"/>
    </source>
</evidence>
<evidence type="ECO:0000256" key="5">
    <source>
        <dbReference type="ARBA" id="ARBA00022989"/>
    </source>
</evidence>
<proteinExistence type="inferred from homology"/>
<dbReference type="SUPFAM" id="SSF50182">
    <property type="entry name" value="Sm-like ribonucleoproteins"/>
    <property type="match status" value="1"/>
</dbReference>
<keyword evidence="6 8" id="KW-0472">Membrane</keyword>
<feature type="transmembrane region" description="Helical" evidence="8">
    <location>
        <begin position="366"/>
        <end position="393"/>
    </location>
</feature>
<sequence length="580" mass="65928">MTMADSIRAEDSLDIKTQEIKIGNLSDDSPDRKVLVEKLEALQDTLQNHNTLIRQRVDSLRAETSGVAVVLGADTLFYIYSKLGPLSPEERVQNIEEKINTLVEEEAFDSTKLSIVAGVESHDVMYDSTIIMSVTDLDAFWVSNSREELAIHFEKSLRKHVSTYYEETGWVYVLQRIGLMLLVLLLLFFGIRYMNKGFTRLNDWTMEKCRRYLKGLRFNTYQLLSERQQAKVVRSILKVLKWIMIALVVYLTLPVIFGIFPSTEGIAMTLINYVLDPLKRFVQAILDYIPVLFTILVILAITHYVVTFLAFLAKEVKEEKLHLPGFYPEWAIPTFSLLRVILYAFSFVIIFPYLPGSDSPAFRGVSVFFGLLISLGSSSAISNIIAGLVITYMRPFQLGDRVKIGDTTGDVQEKNLLVTRIRTIKNEDITIPNSAILNGSTTNYSANARTMGLILNTTITIGYDVPWRQVHELLISAALGTEYIKHDPSPFILQTSLDDYYVSYQLNAYTEEADKAAKIYSQLHANIQDAFNEAEVEILSPQYHAKRDGNRTTIPEQYLPPTYRPPSFSVKIEKDDNKDK</sequence>
<comment type="similarity">
    <text evidence="2">Belongs to the MscS (TC 1.A.23) family.</text>
</comment>
<dbReference type="Gene3D" id="3.30.70.100">
    <property type="match status" value="1"/>
</dbReference>
<dbReference type="Pfam" id="PF00924">
    <property type="entry name" value="MS_channel_2nd"/>
    <property type="match status" value="1"/>
</dbReference>
<dbReference type="InterPro" id="IPR045275">
    <property type="entry name" value="MscS_archaea/bacteria_type"/>
</dbReference>
<name>A0ABP9DFL7_9BACT</name>
<evidence type="ECO:0000256" key="1">
    <source>
        <dbReference type="ARBA" id="ARBA00004651"/>
    </source>
</evidence>
<keyword evidence="4 8" id="KW-0812">Transmembrane</keyword>
<protein>
    <submittedName>
        <fullName evidence="11">Mechanosensitive ion channel</fullName>
    </submittedName>
</protein>
<dbReference type="PANTHER" id="PTHR30221">
    <property type="entry name" value="SMALL-CONDUCTANCE MECHANOSENSITIVE CHANNEL"/>
    <property type="match status" value="1"/>
</dbReference>
<keyword evidence="5 8" id="KW-1133">Transmembrane helix</keyword>
<feature type="compositionally biased region" description="Basic and acidic residues" evidence="7">
    <location>
        <begin position="571"/>
        <end position="580"/>
    </location>
</feature>
<dbReference type="Pfam" id="PF21082">
    <property type="entry name" value="MS_channel_3rd"/>
    <property type="match status" value="1"/>
</dbReference>
<keyword evidence="3" id="KW-1003">Cell membrane</keyword>
<dbReference type="Gene3D" id="2.30.30.60">
    <property type="match status" value="1"/>
</dbReference>
<feature type="transmembrane region" description="Helical" evidence="8">
    <location>
        <begin position="239"/>
        <end position="260"/>
    </location>
</feature>
<feature type="transmembrane region" description="Helical" evidence="8">
    <location>
        <begin position="288"/>
        <end position="313"/>
    </location>
</feature>
<dbReference type="EMBL" id="BAABJX010000036">
    <property type="protein sequence ID" value="GAA4838676.1"/>
    <property type="molecule type" value="Genomic_DNA"/>
</dbReference>
<accession>A0ABP9DFL7</accession>
<evidence type="ECO:0000256" key="4">
    <source>
        <dbReference type="ARBA" id="ARBA00022692"/>
    </source>
</evidence>
<evidence type="ECO:0000256" key="3">
    <source>
        <dbReference type="ARBA" id="ARBA00022475"/>
    </source>
</evidence>
<evidence type="ECO:0000259" key="10">
    <source>
        <dbReference type="Pfam" id="PF21082"/>
    </source>
</evidence>
<organism evidence="11 12">
    <name type="scientific">Algivirga pacifica</name>
    <dbReference type="NCBI Taxonomy" id="1162670"/>
    <lineage>
        <taxon>Bacteria</taxon>
        <taxon>Pseudomonadati</taxon>
        <taxon>Bacteroidota</taxon>
        <taxon>Cytophagia</taxon>
        <taxon>Cytophagales</taxon>
        <taxon>Flammeovirgaceae</taxon>
        <taxon>Algivirga</taxon>
    </lineage>
</organism>
<comment type="subcellular location">
    <subcellularLocation>
        <location evidence="1">Cell membrane</location>
        <topology evidence="1">Multi-pass membrane protein</topology>
    </subcellularLocation>
</comment>